<sequence length="114" mass="13073">MNLPHLGTKDIGIQDLNLNGDRAYWLVHLQCPKRPKSTGDRCCYISFCCYTKSETALCNACERQFGKKALAKIKDLTKFSVELYTLREMQENVKDSNTVFRAHVGFQPEQPLQD</sequence>
<accession>A0A0F9J2I8</accession>
<gene>
    <name evidence="1" type="ORF">LCGC14_1582840</name>
</gene>
<comment type="caution">
    <text evidence="1">The sequence shown here is derived from an EMBL/GenBank/DDBJ whole genome shotgun (WGS) entry which is preliminary data.</text>
</comment>
<organism evidence="1">
    <name type="scientific">marine sediment metagenome</name>
    <dbReference type="NCBI Taxonomy" id="412755"/>
    <lineage>
        <taxon>unclassified sequences</taxon>
        <taxon>metagenomes</taxon>
        <taxon>ecological metagenomes</taxon>
    </lineage>
</organism>
<dbReference type="EMBL" id="LAZR01012476">
    <property type="protein sequence ID" value="KKM26624.1"/>
    <property type="molecule type" value="Genomic_DNA"/>
</dbReference>
<evidence type="ECO:0000313" key="1">
    <source>
        <dbReference type="EMBL" id="KKM26624.1"/>
    </source>
</evidence>
<protein>
    <submittedName>
        <fullName evidence="1">Uncharacterized protein</fullName>
    </submittedName>
</protein>
<proteinExistence type="predicted"/>
<dbReference type="AlphaFoldDB" id="A0A0F9J2I8"/>
<reference evidence="1" key="1">
    <citation type="journal article" date="2015" name="Nature">
        <title>Complex archaea that bridge the gap between prokaryotes and eukaryotes.</title>
        <authorList>
            <person name="Spang A."/>
            <person name="Saw J.H."/>
            <person name="Jorgensen S.L."/>
            <person name="Zaremba-Niedzwiedzka K."/>
            <person name="Martijn J."/>
            <person name="Lind A.E."/>
            <person name="van Eijk R."/>
            <person name="Schleper C."/>
            <person name="Guy L."/>
            <person name="Ettema T.J."/>
        </authorList>
    </citation>
    <scope>NUCLEOTIDE SEQUENCE</scope>
</reference>
<name>A0A0F9J2I8_9ZZZZ</name>